<keyword evidence="5" id="KW-0443">Lipid metabolism</keyword>
<gene>
    <name evidence="12" type="ORF">HERILL_LOCUS15765</name>
</gene>
<proteinExistence type="inferred from homology"/>
<evidence type="ECO:0000256" key="5">
    <source>
        <dbReference type="ARBA" id="ARBA00023098"/>
    </source>
</evidence>
<protein>
    <recommendedName>
        <fullName evidence="8">3-oxoacyl-[acyl-carrier-protein] synthase</fullName>
    </recommendedName>
</protein>
<keyword evidence="2 8" id="KW-0444">Lipid biosynthesis</keyword>
<dbReference type="FunCoup" id="A0A7R8V7E7">
    <property type="interactions" value="861"/>
</dbReference>
<dbReference type="Pfam" id="PF02801">
    <property type="entry name" value="Ketoacyl-synt_C"/>
    <property type="match status" value="1"/>
</dbReference>
<evidence type="ECO:0000256" key="1">
    <source>
        <dbReference type="ARBA" id="ARBA00008467"/>
    </source>
</evidence>
<dbReference type="AlphaFoldDB" id="A0A7R8V7E7"/>
<dbReference type="GO" id="GO:0005739">
    <property type="term" value="C:mitochondrion"/>
    <property type="evidence" value="ECO:0007669"/>
    <property type="project" value="TreeGrafter"/>
</dbReference>
<evidence type="ECO:0000256" key="10">
    <source>
        <dbReference type="RuleBase" id="RU003694"/>
    </source>
</evidence>
<dbReference type="GO" id="GO:0006633">
    <property type="term" value="P:fatty acid biosynthetic process"/>
    <property type="evidence" value="ECO:0007669"/>
    <property type="project" value="UniProtKB-KW"/>
</dbReference>
<evidence type="ECO:0000313" key="12">
    <source>
        <dbReference type="EMBL" id="CAD7093487.1"/>
    </source>
</evidence>
<dbReference type="InterPro" id="IPR000794">
    <property type="entry name" value="Beta-ketoacyl_synthase"/>
</dbReference>
<dbReference type="SMR" id="A0A7R8V7E7"/>
<dbReference type="InterPro" id="IPR014030">
    <property type="entry name" value="Ketoacyl_synth_N"/>
</dbReference>
<evidence type="ECO:0000256" key="7">
    <source>
        <dbReference type="ARBA" id="ARBA00023315"/>
    </source>
</evidence>
<organism evidence="12 13">
    <name type="scientific">Hermetia illucens</name>
    <name type="common">Black soldier fly</name>
    <dbReference type="NCBI Taxonomy" id="343691"/>
    <lineage>
        <taxon>Eukaryota</taxon>
        <taxon>Metazoa</taxon>
        <taxon>Ecdysozoa</taxon>
        <taxon>Arthropoda</taxon>
        <taxon>Hexapoda</taxon>
        <taxon>Insecta</taxon>
        <taxon>Pterygota</taxon>
        <taxon>Neoptera</taxon>
        <taxon>Endopterygota</taxon>
        <taxon>Diptera</taxon>
        <taxon>Brachycera</taxon>
        <taxon>Stratiomyomorpha</taxon>
        <taxon>Stratiomyidae</taxon>
        <taxon>Hermetiinae</taxon>
        <taxon>Hermetia</taxon>
    </lineage>
</organism>
<evidence type="ECO:0000313" key="13">
    <source>
        <dbReference type="Proteomes" id="UP000594454"/>
    </source>
</evidence>
<dbReference type="InParanoid" id="A0A7R8V7E7"/>
<evidence type="ECO:0000256" key="3">
    <source>
        <dbReference type="ARBA" id="ARBA00022679"/>
    </source>
</evidence>
<dbReference type="InterPro" id="IPR018201">
    <property type="entry name" value="Ketoacyl_synth_AS"/>
</dbReference>
<dbReference type="PROSITE" id="PS52004">
    <property type="entry name" value="KS3_2"/>
    <property type="match status" value="1"/>
</dbReference>
<dbReference type="SMART" id="SM00825">
    <property type="entry name" value="PKS_KS"/>
    <property type="match status" value="1"/>
</dbReference>
<dbReference type="InterPro" id="IPR017568">
    <property type="entry name" value="3-oxoacyl-ACP_synth-2"/>
</dbReference>
<dbReference type="Proteomes" id="UP000594454">
    <property type="component" value="Chromosome 6"/>
</dbReference>
<dbReference type="PANTHER" id="PTHR11712:SF336">
    <property type="entry name" value="3-OXOACYL-[ACYL-CARRIER-PROTEIN] SYNTHASE, MITOCHONDRIAL"/>
    <property type="match status" value="1"/>
</dbReference>
<dbReference type="Gene3D" id="3.40.47.10">
    <property type="match status" value="1"/>
</dbReference>
<dbReference type="FunFam" id="3.40.47.10:FF:000009">
    <property type="entry name" value="3-oxoacyl-[acyl-carrier-protein] synthase 2"/>
    <property type="match status" value="1"/>
</dbReference>
<dbReference type="InterPro" id="IPR014031">
    <property type="entry name" value="Ketoacyl_synth_C"/>
</dbReference>
<evidence type="ECO:0000259" key="11">
    <source>
        <dbReference type="PROSITE" id="PS52004"/>
    </source>
</evidence>
<dbReference type="EMBL" id="LR899014">
    <property type="protein sequence ID" value="CAD7093487.1"/>
    <property type="molecule type" value="Genomic_DNA"/>
</dbReference>
<name>A0A7R8V7E7_HERIL</name>
<keyword evidence="4" id="KW-0276">Fatty acid metabolism</keyword>
<dbReference type="GO" id="GO:0004315">
    <property type="term" value="F:3-oxoacyl-[acyl-carrier-protein] synthase activity"/>
    <property type="evidence" value="ECO:0007669"/>
    <property type="project" value="InterPro"/>
</dbReference>
<evidence type="ECO:0000256" key="6">
    <source>
        <dbReference type="ARBA" id="ARBA00023160"/>
    </source>
</evidence>
<evidence type="ECO:0000256" key="8">
    <source>
        <dbReference type="PIRNR" id="PIRNR000447"/>
    </source>
</evidence>
<dbReference type="CDD" id="cd00834">
    <property type="entry name" value="KAS_I_II"/>
    <property type="match status" value="1"/>
</dbReference>
<dbReference type="PANTHER" id="PTHR11712">
    <property type="entry name" value="POLYKETIDE SYNTHASE-RELATED"/>
    <property type="match status" value="1"/>
</dbReference>
<dbReference type="SUPFAM" id="SSF53901">
    <property type="entry name" value="Thiolase-like"/>
    <property type="match status" value="2"/>
</dbReference>
<keyword evidence="7" id="KW-0012">Acyltransferase</keyword>
<evidence type="ECO:0000256" key="9">
    <source>
        <dbReference type="PIRSR" id="PIRSR000447-1"/>
    </source>
</evidence>
<sequence length="440" mass="47104">MALRSFRCALNLPTARRFSTSSKERRVVVTGVGAVSPLGNDVPSSWKRLLSGECGISALKGPEYEKLPCRIAAQLIDKEQLLQSRFSKSDMRSMSQATMLVDIAADEALRSARLESMTAEEKNNVGVSVGMGMFDLADIYTSYAAFSKGYSRLSPFFIPRILPNMACGHVSIKYGFKGPNHSVSTACATGVHSIGDAFRFIKYGDTDVMICGSGESCIDPLSVGGFCRLRALSTSFNDSPKEASRPFDSLREGFVMGEGAAILVLEELDRALERKAPILAEILGYGMSGDANHLTAPCEDGSGASLAMLRAMKDAKIDKKQIGYVNAHATSTPTGDVIEARAIRNVLGDGVMVSSTKGAHGHLLGSAGNLEAVFVIMGLKEGFVPPSINIKQVGDGINLNLIQEATRWKTSDGSRRTALKNSFGFGGTNATLCIAEYREK</sequence>
<keyword evidence="6 8" id="KW-0275">Fatty acid biosynthesis</keyword>
<keyword evidence="3 8" id="KW-0808">Transferase</keyword>
<dbReference type="PROSITE" id="PS00606">
    <property type="entry name" value="KS3_1"/>
    <property type="match status" value="1"/>
</dbReference>
<comment type="similarity">
    <text evidence="1 8 10">Belongs to the thiolase-like superfamily. Beta-ketoacyl-ACP synthases family.</text>
</comment>
<evidence type="ECO:0000256" key="2">
    <source>
        <dbReference type="ARBA" id="ARBA00022516"/>
    </source>
</evidence>
<keyword evidence="13" id="KW-1185">Reference proteome</keyword>
<dbReference type="OrthoDB" id="5334845at2759"/>
<dbReference type="InterPro" id="IPR016039">
    <property type="entry name" value="Thiolase-like"/>
</dbReference>
<evidence type="ECO:0000256" key="4">
    <source>
        <dbReference type="ARBA" id="ARBA00022832"/>
    </source>
</evidence>
<feature type="active site" description="For beta-ketoacyl synthase activity" evidence="9">
    <location>
        <position position="187"/>
    </location>
</feature>
<reference evidence="12 13" key="1">
    <citation type="submission" date="2020-11" db="EMBL/GenBank/DDBJ databases">
        <authorList>
            <person name="Wallbank WR R."/>
            <person name="Pardo Diaz C."/>
            <person name="Kozak K."/>
            <person name="Martin S."/>
            <person name="Jiggins C."/>
            <person name="Moest M."/>
            <person name="Warren A I."/>
            <person name="Generalovic N T."/>
            <person name="Byers J.R.P. K."/>
            <person name="Montejo-Kovacevich G."/>
            <person name="Yen C E."/>
        </authorList>
    </citation>
    <scope>NUCLEOTIDE SEQUENCE [LARGE SCALE GENOMIC DNA]</scope>
</reference>
<dbReference type="InterPro" id="IPR020841">
    <property type="entry name" value="PKS_Beta-ketoAc_synthase_dom"/>
</dbReference>
<dbReference type="NCBIfam" id="NF005589">
    <property type="entry name" value="PRK07314.1"/>
    <property type="match status" value="1"/>
</dbReference>
<dbReference type="PIRSF" id="PIRSF000447">
    <property type="entry name" value="KAS_II"/>
    <property type="match status" value="1"/>
</dbReference>
<dbReference type="OMA" id="QIGHCLG"/>
<feature type="domain" description="Ketosynthase family 3 (KS3)" evidence="11">
    <location>
        <begin position="24"/>
        <end position="436"/>
    </location>
</feature>
<dbReference type="Pfam" id="PF00109">
    <property type="entry name" value="ketoacyl-synt"/>
    <property type="match status" value="1"/>
</dbReference>
<accession>A0A7R8V7E7</accession>